<accession>A0ACC2WD99</accession>
<comment type="caution">
    <text evidence="1">The sequence shown here is derived from an EMBL/GenBank/DDBJ whole genome shotgun (WGS) entry which is preliminary data.</text>
</comment>
<evidence type="ECO:0000313" key="1">
    <source>
        <dbReference type="EMBL" id="KAJ9109453.1"/>
    </source>
</evidence>
<gene>
    <name evidence="1" type="ORF">QFC19_002206</name>
</gene>
<name>A0ACC2WD99_9TREE</name>
<sequence length="812" mass="90946">MGIPLYVRIKDVHPPPAGVNSHVVQSSSTSIEFGSRNYHFDQVFTSKIDYQPYLQNDNDSVTVFVGPTGSGKTTCLRHMLDATLNFWQQNSWSSKKISAFEIKDNRHVIDLTEEKKVPKPLKQVGSIQLSDLDHAEQTFKAILACRTTAPTATNRESSRSCLVLKIVDGSSTTTYVDMMGNEKFDKGSANQFANSTMSSLTQYLKSNGSCGRSANTIINIIFGDPKAKISVVLALDPYGDPRLIKSSLLNIADLTRQCQPELARESVTTAAPKLLPHYAKPTISSLSPKKASVPQWSTGRVTKPARKPTIARKIVNTLSRTLYGRGAEQSRQKIEKLEEEKRNMESFIQELTSSKDRLLEEIAALDESRVQLIEDLHQSKVFIEKSEAEKEAQLSDLRECLQNARSTHGQLQESINGLKNQVGTIEASFNDAVQKGNEVEQTLREVSEVKEQLETKTASLASRIETLKESEEQKTKEILDLKRELGSKENIISELKSSVGSKLETVKGLKSELGSKLETVKGLESELGSKVETIKNLEIKLEEMDSFRAKVDEQKKLLSEKAATVASLKSRIDNQDKIIGEKAETIAELKLQLTSFGAQTSKLASQEEILAEKTATIAELKSKIESLEEENERKNEKDDLLTERNETIEMLERKVEELEKEIAMKDTQDSVQKSEAIGELNLQIEELKAQLSKSQQDQEKTLSSKKELKSTISTMTNEIRDLKRKLDGETTVDKENQPTAFVPPQGTIIKKKFTGDDIFVDQQNKESVPETNQEKKRKKLGNIDNYRSAMLEMSAKKHKKKKNKPLKLRALN</sequence>
<organism evidence="1 2">
    <name type="scientific">Naganishia cerealis</name>
    <dbReference type="NCBI Taxonomy" id="610337"/>
    <lineage>
        <taxon>Eukaryota</taxon>
        <taxon>Fungi</taxon>
        <taxon>Dikarya</taxon>
        <taxon>Basidiomycota</taxon>
        <taxon>Agaricomycotina</taxon>
        <taxon>Tremellomycetes</taxon>
        <taxon>Filobasidiales</taxon>
        <taxon>Filobasidiaceae</taxon>
        <taxon>Naganishia</taxon>
    </lineage>
</organism>
<dbReference type="Proteomes" id="UP001241377">
    <property type="component" value="Unassembled WGS sequence"/>
</dbReference>
<keyword evidence="2" id="KW-1185">Reference proteome</keyword>
<evidence type="ECO:0000313" key="2">
    <source>
        <dbReference type="Proteomes" id="UP001241377"/>
    </source>
</evidence>
<protein>
    <submittedName>
        <fullName evidence="1">Uncharacterized protein</fullName>
    </submittedName>
</protein>
<dbReference type="EMBL" id="JASBWR010000018">
    <property type="protein sequence ID" value="KAJ9109453.1"/>
    <property type="molecule type" value="Genomic_DNA"/>
</dbReference>
<reference evidence="1" key="1">
    <citation type="submission" date="2023-04" db="EMBL/GenBank/DDBJ databases">
        <title>Draft Genome sequencing of Naganishia species isolated from polar environments using Oxford Nanopore Technology.</title>
        <authorList>
            <person name="Leo P."/>
            <person name="Venkateswaran K."/>
        </authorList>
    </citation>
    <scope>NUCLEOTIDE SEQUENCE</scope>
    <source>
        <strain evidence="1">MNA-CCFEE 5261</strain>
    </source>
</reference>
<proteinExistence type="predicted"/>